<evidence type="ECO:0000313" key="3">
    <source>
        <dbReference type="Proteomes" id="UP000829069"/>
    </source>
</evidence>
<dbReference type="EMBL" id="CP093326">
    <property type="protein sequence ID" value="UNK45800.1"/>
    <property type="molecule type" value="Genomic_DNA"/>
</dbReference>
<dbReference type="Proteomes" id="UP000829069">
    <property type="component" value="Chromosome"/>
</dbReference>
<protein>
    <submittedName>
        <fullName evidence="2">Uncharacterized protein</fullName>
    </submittedName>
</protein>
<accession>A0ABY3W9C4</accession>
<sequence>MTTSTHSRHHRDIADRTHRFGASFTPSSIQPATASVRSTISVPAREAARPGAIGGIRPRVTALFHALAATARRLSASWQDGAAKDALIEEHRDKVRSQIHLFGGRY</sequence>
<feature type="compositionally biased region" description="Basic residues" evidence="1">
    <location>
        <begin position="1"/>
        <end position="11"/>
    </location>
</feature>
<name>A0ABY3W9C4_9MICC</name>
<reference evidence="2 3" key="1">
    <citation type="submission" date="2022-03" db="EMBL/GenBank/DDBJ databases">
        <title>Isotopic signatures of nitrous oxide derived from detoxification processes.</title>
        <authorList>
            <person name="Behrendt U."/>
            <person name="Buchen C."/>
            <person name="Well R."/>
            <person name="Ulrich A."/>
            <person name="Rohe L."/>
            <person name="Kolb S."/>
            <person name="Schloter M."/>
            <person name="Horn M.A."/>
            <person name="Augustin J."/>
        </authorList>
    </citation>
    <scope>NUCLEOTIDE SEQUENCE [LARGE SCALE GENOMIC DNA]</scope>
    <source>
        <strain evidence="2 3">S4-C24</strain>
    </source>
</reference>
<feature type="region of interest" description="Disordered" evidence="1">
    <location>
        <begin position="1"/>
        <end position="37"/>
    </location>
</feature>
<proteinExistence type="predicted"/>
<evidence type="ECO:0000256" key="1">
    <source>
        <dbReference type="SAM" id="MobiDB-lite"/>
    </source>
</evidence>
<feature type="compositionally biased region" description="Polar residues" evidence="1">
    <location>
        <begin position="24"/>
        <end position="37"/>
    </location>
</feature>
<keyword evidence="3" id="KW-1185">Reference proteome</keyword>
<organism evidence="2 3">
    <name type="scientific">Arthrobacter sulfonylureivorans</name>
    <dbReference type="NCBI Taxonomy" id="2486855"/>
    <lineage>
        <taxon>Bacteria</taxon>
        <taxon>Bacillati</taxon>
        <taxon>Actinomycetota</taxon>
        <taxon>Actinomycetes</taxon>
        <taxon>Micrococcales</taxon>
        <taxon>Micrococcaceae</taxon>
        <taxon>Arthrobacter</taxon>
    </lineage>
</organism>
<gene>
    <name evidence="2" type="ORF">MNQ99_18110</name>
</gene>
<dbReference type="RefSeq" id="WP_241913969.1">
    <property type="nucleotide sequence ID" value="NZ_CP093326.1"/>
</dbReference>
<evidence type="ECO:0000313" key="2">
    <source>
        <dbReference type="EMBL" id="UNK45800.1"/>
    </source>
</evidence>